<organism evidence="2 3">
    <name type="scientific">Pirellulimonas nuda</name>
    <dbReference type="NCBI Taxonomy" id="2528009"/>
    <lineage>
        <taxon>Bacteria</taxon>
        <taxon>Pseudomonadati</taxon>
        <taxon>Planctomycetota</taxon>
        <taxon>Planctomycetia</taxon>
        <taxon>Pirellulales</taxon>
        <taxon>Lacipirellulaceae</taxon>
        <taxon>Pirellulimonas</taxon>
    </lineage>
</organism>
<keyword evidence="2" id="KW-0413">Isomerase</keyword>
<dbReference type="EMBL" id="CP036291">
    <property type="protein sequence ID" value="QDU88441.1"/>
    <property type="molecule type" value="Genomic_DNA"/>
</dbReference>
<dbReference type="Proteomes" id="UP000317429">
    <property type="component" value="Chromosome"/>
</dbReference>
<dbReference type="InterPro" id="IPR012334">
    <property type="entry name" value="Pectin_lyas_fold"/>
</dbReference>
<name>A0A518DAD1_9BACT</name>
<evidence type="ECO:0000313" key="2">
    <source>
        <dbReference type="EMBL" id="QDU88441.1"/>
    </source>
</evidence>
<dbReference type="SUPFAM" id="SSF51126">
    <property type="entry name" value="Pectin lyase-like"/>
    <property type="match status" value="1"/>
</dbReference>
<sequence>MSRRNDSRSFTAAFLFGGIGVALAANCVREARAHSPLLFAIGNPVTNVMFADEPKYSVTILDKAVPAPPAVELPDTARLTAADVRRLAPATGAGSVRVCPAGDLPLLDEAFRSDRGRDLRRRQGAESARAIFIDSGVLTLDQAAEQLADAEVAENNQGVVTLRLPLVVGPGATLIIDGARTPELWMSTDRGAFLANAGGLFLFDAVVTSWSESTKKPTEFVNKKEFRPFISSYVRSKTYAAGCKFMNLGFDAPTAYGFSLSSHPERERGEPRDDWPTGALVDNEFRGLYYGFYSFEARDVAILNNLYQDNIVYGIDPHDRSTRLAIVGNKTIGTLQKHGIIGSRGVSHSFICDNQSFGNAGSGVMLDRQCSHNVVRGNQAYNNGQGIAVYESGSNAVCDNLVAFNKASGVRIRNSDSILVQNNTIVGNGDYALEVYAKRLDDHDARLERGDTYDEQTRVTFLGNRVGGNLGLAKGTDFTVLRLGDVRPVKDLGAIATRLGHTPPKQCDSADAKLGQELSDVAPRISAALKGGNGIVEVRQ</sequence>
<feature type="domain" description="Right handed beta helix" evidence="1">
    <location>
        <begin position="298"/>
        <end position="437"/>
    </location>
</feature>
<dbReference type="OrthoDB" id="230201at2"/>
<evidence type="ECO:0000259" key="1">
    <source>
        <dbReference type="Pfam" id="PF13229"/>
    </source>
</evidence>
<dbReference type="Gene3D" id="2.160.20.10">
    <property type="entry name" value="Single-stranded right-handed beta-helix, Pectin lyase-like"/>
    <property type="match status" value="1"/>
</dbReference>
<gene>
    <name evidence="2" type="primary">algG</name>
    <name evidence="2" type="ORF">Pla175_18190</name>
</gene>
<dbReference type="RefSeq" id="WP_145283366.1">
    <property type="nucleotide sequence ID" value="NZ_CP036291.1"/>
</dbReference>
<protein>
    <submittedName>
        <fullName evidence="2">Poly(Beta-D-mannuronate) C5 epimerase</fullName>
        <ecNumber evidence="2">5.1.3.-</ecNumber>
    </submittedName>
</protein>
<dbReference type="InterPro" id="IPR011050">
    <property type="entry name" value="Pectin_lyase_fold/virulence"/>
</dbReference>
<reference evidence="2 3" key="1">
    <citation type="submission" date="2019-02" db="EMBL/GenBank/DDBJ databases">
        <title>Deep-cultivation of Planctomycetes and their phenomic and genomic characterization uncovers novel biology.</title>
        <authorList>
            <person name="Wiegand S."/>
            <person name="Jogler M."/>
            <person name="Boedeker C."/>
            <person name="Pinto D."/>
            <person name="Vollmers J."/>
            <person name="Rivas-Marin E."/>
            <person name="Kohn T."/>
            <person name="Peeters S.H."/>
            <person name="Heuer A."/>
            <person name="Rast P."/>
            <person name="Oberbeckmann S."/>
            <person name="Bunk B."/>
            <person name="Jeske O."/>
            <person name="Meyerdierks A."/>
            <person name="Storesund J.E."/>
            <person name="Kallscheuer N."/>
            <person name="Luecker S."/>
            <person name="Lage O.M."/>
            <person name="Pohl T."/>
            <person name="Merkel B.J."/>
            <person name="Hornburger P."/>
            <person name="Mueller R.-W."/>
            <person name="Bruemmer F."/>
            <person name="Labrenz M."/>
            <person name="Spormann A.M."/>
            <person name="Op den Camp H."/>
            <person name="Overmann J."/>
            <person name="Amann R."/>
            <person name="Jetten M.S.M."/>
            <person name="Mascher T."/>
            <person name="Medema M.H."/>
            <person name="Devos D.P."/>
            <person name="Kaster A.-K."/>
            <person name="Ovreas L."/>
            <person name="Rohde M."/>
            <person name="Galperin M.Y."/>
            <person name="Jogler C."/>
        </authorList>
    </citation>
    <scope>NUCLEOTIDE SEQUENCE [LARGE SCALE GENOMIC DNA]</scope>
    <source>
        <strain evidence="2 3">Pla175</strain>
    </source>
</reference>
<dbReference type="InterPro" id="IPR006626">
    <property type="entry name" value="PbH1"/>
</dbReference>
<evidence type="ECO:0000313" key="3">
    <source>
        <dbReference type="Proteomes" id="UP000317429"/>
    </source>
</evidence>
<dbReference type="GO" id="GO:0016853">
    <property type="term" value="F:isomerase activity"/>
    <property type="evidence" value="ECO:0007669"/>
    <property type="project" value="UniProtKB-KW"/>
</dbReference>
<accession>A0A518DAD1</accession>
<dbReference type="KEGG" id="pnd:Pla175_18190"/>
<dbReference type="InterPro" id="IPR039448">
    <property type="entry name" value="Beta_helix"/>
</dbReference>
<dbReference type="AlphaFoldDB" id="A0A518DAD1"/>
<dbReference type="EC" id="5.1.3.-" evidence="2"/>
<dbReference type="SMART" id="SM00710">
    <property type="entry name" value="PbH1"/>
    <property type="match status" value="5"/>
</dbReference>
<dbReference type="InterPro" id="IPR022441">
    <property type="entry name" value="Para_beta_helix_rpt-2"/>
</dbReference>
<keyword evidence="3" id="KW-1185">Reference proteome</keyword>
<dbReference type="NCBIfam" id="TIGR03804">
    <property type="entry name" value="para_beta_helix"/>
    <property type="match status" value="1"/>
</dbReference>
<proteinExistence type="predicted"/>
<dbReference type="Pfam" id="PF13229">
    <property type="entry name" value="Beta_helix"/>
    <property type="match status" value="1"/>
</dbReference>